<evidence type="ECO:0000313" key="6">
    <source>
        <dbReference type="EMBL" id="GAO29853.1"/>
    </source>
</evidence>
<evidence type="ECO:0000256" key="3">
    <source>
        <dbReference type="PIRSR" id="PIRSR000390-1"/>
    </source>
</evidence>
<dbReference type="Proteomes" id="UP000032900">
    <property type="component" value="Unassembled WGS sequence"/>
</dbReference>
<reference evidence="6 7" key="1">
    <citation type="journal article" date="2015" name="Microbes Environ.">
        <title>Distribution and evolution of nitrogen fixation genes in the phylum bacteroidetes.</title>
        <authorList>
            <person name="Inoue J."/>
            <person name="Oshima K."/>
            <person name="Suda W."/>
            <person name="Sakamoto M."/>
            <person name="Iino T."/>
            <person name="Noda S."/>
            <person name="Hongoh Y."/>
            <person name="Hattori M."/>
            <person name="Ohkuma M."/>
        </authorList>
    </citation>
    <scope>NUCLEOTIDE SEQUENCE [LARGE SCALE GENOMIC DNA]</scope>
    <source>
        <strain evidence="6">JCM 15548</strain>
    </source>
</reference>
<sequence>MDTEKAKIHPQMVDLKAQYSRLKKEVDAAMMQVVDSAQYINGPQVQTFADALKNYLSAEAVVPCANGTDALQLALMALDLQPGDEVITTAFSFVASAEVIALLGLKPVFADIHPDTYNIDARDIEQRITAQTKVILPVHLFGQTADMSAIMQLADKHGLYVIEDVAQSLGATCFYKGKDRQAGTIGHIGCTSFFPSKNLGCFGDGGACFTNDPALAQRMKIISAHGSAKPYYYERVGINSRLDTLQAAVLNAKLPYLNAFISERREVAAVYNDLLKDVVQVGLPAVREDAWHTYNQYTIRVRNGKREALMKGLEKMGIPSRIYYPLALHQQAAFGRYAPVGHGLKQAEKACQEVLSLPMHTEMSPEEAAYIARSVAGLLKEL</sequence>
<dbReference type="Gene3D" id="3.40.640.10">
    <property type="entry name" value="Type I PLP-dependent aspartate aminotransferase-like (Major domain)"/>
    <property type="match status" value="1"/>
</dbReference>
<dbReference type="PIRSF" id="PIRSF000390">
    <property type="entry name" value="PLP_StrS"/>
    <property type="match status" value="1"/>
</dbReference>
<dbReference type="Gene3D" id="3.90.1150.10">
    <property type="entry name" value="Aspartate Aminotransferase, domain 1"/>
    <property type="match status" value="1"/>
</dbReference>
<dbReference type="PANTHER" id="PTHR30244">
    <property type="entry name" value="TRANSAMINASE"/>
    <property type="match status" value="1"/>
</dbReference>
<dbReference type="InterPro" id="IPR000653">
    <property type="entry name" value="DegT/StrS_aminotransferase"/>
</dbReference>
<evidence type="ECO:0000313" key="7">
    <source>
        <dbReference type="Proteomes" id="UP000032900"/>
    </source>
</evidence>
<dbReference type="SUPFAM" id="SSF53383">
    <property type="entry name" value="PLP-dependent transferases"/>
    <property type="match status" value="1"/>
</dbReference>
<gene>
    <name evidence="6" type="ORF">JCM15548_12083</name>
</gene>
<protein>
    <submittedName>
        <fullName evidence="6">Pleiotropic regulatory protein</fullName>
    </submittedName>
</protein>
<dbReference type="PANTHER" id="PTHR30244:SF42">
    <property type="entry name" value="UDP-2-ACETAMIDO-2-DEOXY-3-OXO-D-GLUCURONATE AMINOTRANSFERASE"/>
    <property type="match status" value="1"/>
</dbReference>
<keyword evidence="1 4" id="KW-0663">Pyridoxal phosphate</keyword>
<keyword evidence="7" id="KW-1185">Reference proteome</keyword>
<dbReference type="GO" id="GO:0030170">
    <property type="term" value="F:pyridoxal phosphate binding"/>
    <property type="evidence" value="ECO:0007669"/>
    <property type="project" value="UniProtKB-ARBA"/>
</dbReference>
<dbReference type="GO" id="GO:0008483">
    <property type="term" value="F:transaminase activity"/>
    <property type="evidence" value="ECO:0007669"/>
    <property type="project" value="TreeGrafter"/>
</dbReference>
<feature type="modified residue" description="N6-(pyridoxal phosphate)lysine" evidence="4">
    <location>
        <position position="197"/>
    </location>
</feature>
<dbReference type="RefSeq" id="WP_062124449.1">
    <property type="nucleotide sequence ID" value="NZ_BAZW01000014.1"/>
</dbReference>
<dbReference type="FunFam" id="3.40.640.10:FF:000089">
    <property type="entry name" value="Aminotransferase, DegT/DnrJ/EryC1/StrS family"/>
    <property type="match status" value="1"/>
</dbReference>
<dbReference type="AlphaFoldDB" id="A0A0E9LX13"/>
<dbReference type="Pfam" id="PF01041">
    <property type="entry name" value="DegT_DnrJ_EryC1"/>
    <property type="match status" value="1"/>
</dbReference>
<dbReference type="CDD" id="cd00616">
    <property type="entry name" value="AHBA_syn"/>
    <property type="match status" value="1"/>
</dbReference>
<dbReference type="InterPro" id="IPR015422">
    <property type="entry name" value="PyrdxlP-dep_Trfase_small"/>
</dbReference>
<dbReference type="InterPro" id="IPR015424">
    <property type="entry name" value="PyrdxlP-dep_Trfase"/>
</dbReference>
<evidence type="ECO:0000256" key="4">
    <source>
        <dbReference type="PIRSR" id="PIRSR000390-2"/>
    </source>
</evidence>
<name>A0A0E9LX13_9BACT</name>
<evidence type="ECO:0000256" key="5">
    <source>
        <dbReference type="RuleBase" id="RU004508"/>
    </source>
</evidence>
<evidence type="ECO:0000256" key="2">
    <source>
        <dbReference type="ARBA" id="ARBA00037999"/>
    </source>
</evidence>
<dbReference type="EMBL" id="BAZW01000014">
    <property type="protein sequence ID" value="GAO29853.1"/>
    <property type="molecule type" value="Genomic_DNA"/>
</dbReference>
<comment type="similarity">
    <text evidence="2 5">Belongs to the DegT/DnrJ/EryC1 family.</text>
</comment>
<proteinExistence type="inferred from homology"/>
<evidence type="ECO:0000256" key="1">
    <source>
        <dbReference type="ARBA" id="ARBA00022898"/>
    </source>
</evidence>
<accession>A0A0E9LX13</accession>
<comment type="caution">
    <text evidence="6">The sequence shown here is derived from an EMBL/GenBank/DDBJ whole genome shotgun (WGS) entry which is preliminary data.</text>
</comment>
<dbReference type="InterPro" id="IPR015421">
    <property type="entry name" value="PyrdxlP-dep_Trfase_major"/>
</dbReference>
<dbReference type="STRING" id="1236989.JCM15548_12083"/>
<dbReference type="GO" id="GO:0000271">
    <property type="term" value="P:polysaccharide biosynthetic process"/>
    <property type="evidence" value="ECO:0007669"/>
    <property type="project" value="TreeGrafter"/>
</dbReference>
<organism evidence="6 7">
    <name type="scientific">Geofilum rubicundum JCM 15548</name>
    <dbReference type="NCBI Taxonomy" id="1236989"/>
    <lineage>
        <taxon>Bacteria</taxon>
        <taxon>Pseudomonadati</taxon>
        <taxon>Bacteroidota</taxon>
        <taxon>Bacteroidia</taxon>
        <taxon>Marinilabiliales</taxon>
        <taxon>Marinilabiliaceae</taxon>
        <taxon>Geofilum</taxon>
    </lineage>
</organism>
<feature type="active site" description="Proton acceptor" evidence="3">
    <location>
        <position position="197"/>
    </location>
</feature>